<dbReference type="EMBL" id="CP012036">
    <property type="protein sequence ID" value="ALF54274.1"/>
    <property type="molecule type" value="Genomic_DNA"/>
</dbReference>
<dbReference type="KEGG" id="npz:ACX27_17785"/>
<dbReference type="PATRIC" id="fig|224013.5.peg.4253"/>
<organism evidence="2 3">
    <name type="scientific">Nostoc piscinale CENA21</name>
    <dbReference type="NCBI Taxonomy" id="224013"/>
    <lineage>
        <taxon>Bacteria</taxon>
        <taxon>Bacillati</taxon>
        <taxon>Cyanobacteriota</taxon>
        <taxon>Cyanophyceae</taxon>
        <taxon>Nostocales</taxon>
        <taxon>Nostocaceae</taxon>
        <taxon>Nostoc</taxon>
    </lineage>
</organism>
<proteinExistence type="predicted"/>
<dbReference type="RefSeq" id="WP_062294792.1">
    <property type="nucleotide sequence ID" value="NZ_CP012036.1"/>
</dbReference>
<feature type="transmembrane region" description="Helical" evidence="1">
    <location>
        <begin position="17"/>
        <end position="36"/>
    </location>
</feature>
<keyword evidence="1" id="KW-0472">Membrane</keyword>
<name>A0A0M4TLU4_9NOSO</name>
<accession>A0A0M4TLU4</accession>
<evidence type="ECO:0000256" key="1">
    <source>
        <dbReference type="SAM" id="Phobius"/>
    </source>
</evidence>
<keyword evidence="3" id="KW-1185">Reference proteome</keyword>
<reference evidence="2 3" key="2">
    <citation type="journal article" date="2016" name="Genome Announc.">
        <title>Draft Genome Sequence of the N2-Fixing Cyanobacterium Nostoc piscinale CENA21, Isolated from the Brazilian Amazon Floodplain.</title>
        <authorList>
            <person name="Leao T."/>
            <person name="Guimaraes P.I."/>
            <person name="de Melo A.G."/>
            <person name="Ramos R.T."/>
            <person name="Leao P.N."/>
            <person name="Silva A."/>
            <person name="Fiore M.F."/>
            <person name="Schneider M.P."/>
        </authorList>
    </citation>
    <scope>NUCLEOTIDE SEQUENCE [LARGE SCALE GENOMIC DNA]</scope>
    <source>
        <strain evidence="2 3">CENA21</strain>
    </source>
</reference>
<gene>
    <name evidence="2" type="ORF">ACX27_17785</name>
</gene>
<evidence type="ECO:0000313" key="3">
    <source>
        <dbReference type="Proteomes" id="UP000062645"/>
    </source>
</evidence>
<sequence length="45" mass="4907">MTTYIFFDDALRMLTNAYLLSAVLLIAASGIGLAVIETIEKTGER</sequence>
<protein>
    <submittedName>
        <fullName evidence="2">Recombinase RecR</fullName>
    </submittedName>
</protein>
<keyword evidence="1" id="KW-0812">Transmembrane</keyword>
<dbReference type="Proteomes" id="UP000062645">
    <property type="component" value="Chromosome"/>
</dbReference>
<reference evidence="3" key="1">
    <citation type="submission" date="2015-07" db="EMBL/GenBank/DDBJ databases">
        <title>Genome Of Nitrogen-Fixing Cyanobacterium Nostoc piscinale CENA21 From Solimoes/Amazon River Floodplain Sediments And Comparative Genomics To Uncover Biosynthetic Natural Products Potential.</title>
        <authorList>
            <person name="Leao T.F."/>
            <person name="Leao P.N."/>
            <person name="Guimaraes P.I."/>
            <person name="de Melo A.G.C."/>
            <person name="Ramos R.T.J."/>
            <person name="Silva A."/>
            <person name="Fiore M.F."/>
            <person name="Schneider M.P.C."/>
        </authorList>
    </citation>
    <scope>NUCLEOTIDE SEQUENCE [LARGE SCALE GENOMIC DNA]</scope>
    <source>
        <strain evidence="3">CENA21</strain>
    </source>
</reference>
<keyword evidence="1" id="KW-1133">Transmembrane helix</keyword>
<dbReference type="AlphaFoldDB" id="A0A0M4TLU4"/>
<evidence type="ECO:0000313" key="2">
    <source>
        <dbReference type="EMBL" id="ALF54274.1"/>
    </source>
</evidence>